<accession>A0AAW1T6U4</accession>
<protein>
    <submittedName>
        <fullName evidence="2">Uncharacterized protein</fullName>
    </submittedName>
</protein>
<feature type="region of interest" description="Disordered" evidence="1">
    <location>
        <begin position="132"/>
        <end position="201"/>
    </location>
</feature>
<feature type="compositionally biased region" description="Gly residues" evidence="1">
    <location>
        <begin position="141"/>
        <end position="150"/>
    </location>
</feature>
<gene>
    <name evidence="2" type="ORF">WJX84_010825</name>
</gene>
<name>A0AAW1T6U4_9CHLO</name>
<dbReference type="EMBL" id="JALJOV010000365">
    <property type="protein sequence ID" value="KAK9864347.1"/>
    <property type="molecule type" value="Genomic_DNA"/>
</dbReference>
<proteinExistence type="predicted"/>
<sequence length="455" mass="46559">MRPSQACAQRIAHRSSVQVRPSLSMLNSNQQGVDPSIARTFGAQYGTGQNTGTGNAFQLGGGMQGFNAVQGGYGLQGGLAGGRGGMGGVGNQPQPGVQGRYGGANLANNLPQLGQYGQAPTRGLGPHPMALNGLANNGAVPRGGLGGNPGLAGQPGPNARAGTGSMGMPQGLQRQIAGGGPHLGNQGGLNHLGNPQHRAIPGMGGMGHVPGGLVGGGLGGLAAGSPGRGSMHGGLVGGGYHNPSGDLLSMMSKANGGLNLGTGPVGLVAGQQSAASHALQPPQQAPQQLQQQQQQQQQHHQHAALLGQQQQQQQPQPPPPQPQDQGERERDRERKGTTCPLMQNEEFPALPGATQELSQARPLQASFAFPINEGQYSQTMPGRGVPGPIRSPGQAPKQLLLQQQVQPQQRHSGTLQDHHLPADLQRTLGMANLADMNPSMLQNLATQLPQAAHAA</sequence>
<feature type="compositionally biased region" description="Low complexity" evidence="1">
    <location>
        <begin position="271"/>
        <end position="314"/>
    </location>
</feature>
<feature type="region of interest" description="Disordered" evidence="1">
    <location>
        <begin position="271"/>
        <end position="346"/>
    </location>
</feature>
<evidence type="ECO:0000313" key="2">
    <source>
        <dbReference type="EMBL" id="KAK9864347.1"/>
    </source>
</evidence>
<evidence type="ECO:0000313" key="3">
    <source>
        <dbReference type="Proteomes" id="UP001485043"/>
    </source>
</evidence>
<reference evidence="2 3" key="1">
    <citation type="journal article" date="2024" name="Nat. Commun.">
        <title>Phylogenomics reveals the evolutionary origins of lichenization in chlorophyte algae.</title>
        <authorList>
            <person name="Puginier C."/>
            <person name="Libourel C."/>
            <person name="Otte J."/>
            <person name="Skaloud P."/>
            <person name="Haon M."/>
            <person name="Grisel S."/>
            <person name="Petersen M."/>
            <person name="Berrin J.G."/>
            <person name="Delaux P.M."/>
            <person name="Dal Grande F."/>
            <person name="Keller J."/>
        </authorList>
    </citation>
    <scope>NUCLEOTIDE SEQUENCE [LARGE SCALE GENOMIC DNA]</scope>
    <source>
        <strain evidence="2 3">SAG 2523</strain>
    </source>
</reference>
<comment type="caution">
    <text evidence="2">The sequence shown here is derived from an EMBL/GenBank/DDBJ whole genome shotgun (WGS) entry which is preliminary data.</text>
</comment>
<dbReference type="Proteomes" id="UP001485043">
    <property type="component" value="Unassembled WGS sequence"/>
</dbReference>
<feature type="compositionally biased region" description="Basic and acidic residues" evidence="1">
    <location>
        <begin position="325"/>
        <end position="336"/>
    </location>
</feature>
<keyword evidence="3" id="KW-1185">Reference proteome</keyword>
<feature type="compositionally biased region" description="Gly residues" evidence="1">
    <location>
        <begin position="177"/>
        <end position="187"/>
    </location>
</feature>
<dbReference type="AlphaFoldDB" id="A0AAW1T6U4"/>
<organism evidence="2 3">
    <name type="scientific">Apatococcus fuscideae</name>
    <dbReference type="NCBI Taxonomy" id="2026836"/>
    <lineage>
        <taxon>Eukaryota</taxon>
        <taxon>Viridiplantae</taxon>
        <taxon>Chlorophyta</taxon>
        <taxon>core chlorophytes</taxon>
        <taxon>Trebouxiophyceae</taxon>
        <taxon>Chlorellales</taxon>
        <taxon>Chlorellaceae</taxon>
        <taxon>Apatococcus</taxon>
    </lineage>
</organism>
<evidence type="ECO:0000256" key="1">
    <source>
        <dbReference type="SAM" id="MobiDB-lite"/>
    </source>
</evidence>